<name>A0A926I9G5_9FIRM</name>
<dbReference type="RefSeq" id="WP_187525064.1">
    <property type="nucleotide sequence ID" value="NZ_JACRTA010000001.1"/>
</dbReference>
<dbReference type="SMART" id="SM00388">
    <property type="entry name" value="HisKA"/>
    <property type="match status" value="1"/>
</dbReference>
<dbReference type="PROSITE" id="PS50109">
    <property type="entry name" value="HIS_KIN"/>
    <property type="match status" value="1"/>
</dbReference>
<keyword evidence="13 14" id="KW-0472">Membrane</keyword>
<dbReference type="Pfam" id="PF00512">
    <property type="entry name" value="HisKA"/>
    <property type="match status" value="1"/>
</dbReference>
<feature type="domain" description="Histidine kinase" evidence="15">
    <location>
        <begin position="254"/>
        <end position="471"/>
    </location>
</feature>
<dbReference type="InterPro" id="IPR003594">
    <property type="entry name" value="HATPase_dom"/>
</dbReference>
<keyword evidence="11 14" id="KW-1133">Transmembrane helix</keyword>
<keyword evidence="9 17" id="KW-0418">Kinase</keyword>
<dbReference type="InterPro" id="IPR036097">
    <property type="entry name" value="HisK_dim/P_sf"/>
</dbReference>
<dbReference type="PANTHER" id="PTHR45528">
    <property type="entry name" value="SENSOR HISTIDINE KINASE CPXA"/>
    <property type="match status" value="1"/>
</dbReference>
<comment type="caution">
    <text evidence="17">The sequence shown here is derived from an EMBL/GenBank/DDBJ whole genome shotgun (WGS) entry which is preliminary data.</text>
</comment>
<dbReference type="EMBL" id="JACRTA010000001">
    <property type="protein sequence ID" value="MBC8568007.1"/>
    <property type="molecule type" value="Genomic_DNA"/>
</dbReference>
<dbReference type="InterPro" id="IPR003660">
    <property type="entry name" value="HAMP_dom"/>
</dbReference>
<dbReference type="Gene3D" id="3.30.565.10">
    <property type="entry name" value="Histidine kinase-like ATPase, C-terminal domain"/>
    <property type="match status" value="1"/>
</dbReference>
<dbReference type="Proteomes" id="UP000610862">
    <property type="component" value="Unassembled WGS sequence"/>
</dbReference>
<dbReference type="SMART" id="SM00304">
    <property type="entry name" value="HAMP"/>
    <property type="match status" value="1"/>
</dbReference>
<evidence type="ECO:0000256" key="5">
    <source>
        <dbReference type="ARBA" id="ARBA00022553"/>
    </source>
</evidence>
<evidence type="ECO:0000256" key="11">
    <source>
        <dbReference type="ARBA" id="ARBA00022989"/>
    </source>
</evidence>
<keyword evidence="18" id="KW-1185">Reference proteome</keyword>
<dbReference type="SUPFAM" id="SSF47384">
    <property type="entry name" value="Homodimeric domain of signal transducing histidine kinase"/>
    <property type="match status" value="1"/>
</dbReference>
<dbReference type="Gene3D" id="6.10.340.10">
    <property type="match status" value="1"/>
</dbReference>
<keyword evidence="12" id="KW-0902">Two-component regulatory system</keyword>
<dbReference type="SMART" id="SM00387">
    <property type="entry name" value="HATPase_c"/>
    <property type="match status" value="1"/>
</dbReference>
<keyword evidence="4" id="KW-1003">Cell membrane</keyword>
<accession>A0A926I9G5</accession>
<evidence type="ECO:0000256" key="9">
    <source>
        <dbReference type="ARBA" id="ARBA00022777"/>
    </source>
</evidence>
<dbReference type="InterPro" id="IPR036890">
    <property type="entry name" value="HATPase_C_sf"/>
</dbReference>
<evidence type="ECO:0000256" key="6">
    <source>
        <dbReference type="ARBA" id="ARBA00022679"/>
    </source>
</evidence>
<feature type="transmembrane region" description="Helical" evidence="14">
    <location>
        <begin position="12"/>
        <end position="33"/>
    </location>
</feature>
<evidence type="ECO:0000259" key="15">
    <source>
        <dbReference type="PROSITE" id="PS50109"/>
    </source>
</evidence>
<keyword evidence="5" id="KW-0597">Phosphoprotein</keyword>
<evidence type="ECO:0000259" key="16">
    <source>
        <dbReference type="PROSITE" id="PS50885"/>
    </source>
</evidence>
<dbReference type="GO" id="GO:0005886">
    <property type="term" value="C:plasma membrane"/>
    <property type="evidence" value="ECO:0007669"/>
    <property type="project" value="UniProtKB-SubCell"/>
</dbReference>
<dbReference type="InterPro" id="IPR050398">
    <property type="entry name" value="HssS/ArlS-like"/>
</dbReference>
<dbReference type="PRINTS" id="PR00344">
    <property type="entry name" value="BCTRLSENSOR"/>
</dbReference>
<feature type="transmembrane region" description="Helical" evidence="14">
    <location>
        <begin position="157"/>
        <end position="181"/>
    </location>
</feature>
<evidence type="ECO:0000256" key="14">
    <source>
        <dbReference type="SAM" id="Phobius"/>
    </source>
</evidence>
<dbReference type="InterPro" id="IPR004358">
    <property type="entry name" value="Sig_transdc_His_kin-like_C"/>
</dbReference>
<evidence type="ECO:0000256" key="1">
    <source>
        <dbReference type="ARBA" id="ARBA00000085"/>
    </source>
</evidence>
<dbReference type="AlphaFoldDB" id="A0A926I9G5"/>
<evidence type="ECO:0000256" key="13">
    <source>
        <dbReference type="ARBA" id="ARBA00023136"/>
    </source>
</evidence>
<comment type="catalytic activity">
    <reaction evidence="1">
        <text>ATP + protein L-histidine = ADP + protein N-phospho-L-histidine.</text>
        <dbReference type="EC" id="2.7.13.3"/>
    </reaction>
</comment>
<keyword evidence="6" id="KW-0808">Transferase</keyword>
<dbReference type="PROSITE" id="PS50885">
    <property type="entry name" value="HAMP"/>
    <property type="match status" value="1"/>
</dbReference>
<dbReference type="PANTHER" id="PTHR45528:SF1">
    <property type="entry name" value="SENSOR HISTIDINE KINASE CPXA"/>
    <property type="match status" value="1"/>
</dbReference>
<reference evidence="17" key="1">
    <citation type="submission" date="2020-08" db="EMBL/GenBank/DDBJ databases">
        <title>Genome public.</title>
        <authorList>
            <person name="Liu C."/>
            <person name="Sun Q."/>
        </authorList>
    </citation>
    <scope>NUCLEOTIDE SEQUENCE</scope>
    <source>
        <strain evidence="17">NSJ-24</strain>
    </source>
</reference>
<dbReference type="CDD" id="cd00075">
    <property type="entry name" value="HATPase"/>
    <property type="match status" value="1"/>
</dbReference>
<dbReference type="CDD" id="cd00082">
    <property type="entry name" value="HisKA"/>
    <property type="match status" value="1"/>
</dbReference>
<gene>
    <name evidence="17" type="ORF">H8692_04395</name>
</gene>
<proteinExistence type="predicted"/>
<comment type="subcellular location">
    <subcellularLocation>
        <location evidence="2">Cell membrane</location>
        <topology evidence="2">Multi-pass membrane protein</topology>
    </subcellularLocation>
</comment>
<evidence type="ECO:0000256" key="2">
    <source>
        <dbReference type="ARBA" id="ARBA00004651"/>
    </source>
</evidence>
<evidence type="ECO:0000313" key="17">
    <source>
        <dbReference type="EMBL" id="MBC8568007.1"/>
    </source>
</evidence>
<dbReference type="GO" id="GO:0000155">
    <property type="term" value="F:phosphorelay sensor kinase activity"/>
    <property type="evidence" value="ECO:0007669"/>
    <property type="project" value="InterPro"/>
</dbReference>
<keyword evidence="10" id="KW-0067">ATP-binding</keyword>
<dbReference type="InterPro" id="IPR005467">
    <property type="entry name" value="His_kinase_dom"/>
</dbReference>
<dbReference type="GO" id="GO:0005524">
    <property type="term" value="F:ATP binding"/>
    <property type="evidence" value="ECO:0007669"/>
    <property type="project" value="UniProtKB-KW"/>
</dbReference>
<evidence type="ECO:0000256" key="8">
    <source>
        <dbReference type="ARBA" id="ARBA00022741"/>
    </source>
</evidence>
<dbReference type="SUPFAM" id="SSF55874">
    <property type="entry name" value="ATPase domain of HSP90 chaperone/DNA topoisomerase II/histidine kinase"/>
    <property type="match status" value="1"/>
</dbReference>
<dbReference type="CDD" id="cd06225">
    <property type="entry name" value="HAMP"/>
    <property type="match status" value="1"/>
</dbReference>
<evidence type="ECO:0000256" key="12">
    <source>
        <dbReference type="ARBA" id="ARBA00023012"/>
    </source>
</evidence>
<feature type="domain" description="HAMP" evidence="16">
    <location>
        <begin position="187"/>
        <end position="239"/>
    </location>
</feature>
<evidence type="ECO:0000256" key="7">
    <source>
        <dbReference type="ARBA" id="ARBA00022692"/>
    </source>
</evidence>
<dbReference type="Pfam" id="PF02518">
    <property type="entry name" value="HATPase_c"/>
    <property type="match status" value="1"/>
</dbReference>
<keyword evidence="8" id="KW-0547">Nucleotide-binding</keyword>
<evidence type="ECO:0000256" key="4">
    <source>
        <dbReference type="ARBA" id="ARBA00022475"/>
    </source>
</evidence>
<dbReference type="Pfam" id="PF00672">
    <property type="entry name" value="HAMP"/>
    <property type="match status" value="1"/>
</dbReference>
<organism evidence="17 18">
    <name type="scientific">Lentihominibacter hominis</name>
    <dbReference type="NCBI Taxonomy" id="2763645"/>
    <lineage>
        <taxon>Bacteria</taxon>
        <taxon>Bacillati</taxon>
        <taxon>Bacillota</taxon>
        <taxon>Clostridia</taxon>
        <taxon>Peptostreptococcales</taxon>
        <taxon>Anaerovoracaceae</taxon>
        <taxon>Lentihominibacter</taxon>
    </lineage>
</organism>
<keyword evidence="7 14" id="KW-0812">Transmembrane</keyword>
<evidence type="ECO:0000256" key="3">
    <source>
        <dbReference type="ARBA" id="ARBA00012438"/>
    </source>
</evidence>
<protein>
    <recommendedName>
        <fullName evidence="3">histidine kinase</fullName>
        <ecNumber evidence="3">2.7.13.3</ecNumber>
    </recommendedName>
</protein>
<evidence type="ECO:0000313" key="18">
    <source>
        <dbReference type="Proteomes" id="UP000610862"/>
    </source>
</evidence>
<dbReference type="Gene3D" id="1.10.287.130">
    <property type="match status" value="1"/>
</dbReference>
<sequence length="474" mass="54665">MKLERKTFRSNIMILAAAFLSFLMFCVIIAVFFEDPIEKNLDIIFQGKIDEYVTDVTDAIKKTEDGSWENLKGSLSEYGYDMLVLNGDSIIYGNSSRQWKDISDDIGGRVQVSESPQIFFYRGITVVEMKHGESGNVILAAKFSDNSQISYMKQFDFMLLFIALLTGISLIIVLLTVSYFFMKRTNKMIMRPMNELMKAAERIKNGNLKEEIYYKGEAEFEDVCTIFNKMQVRILEDREQRLRNEKARTDMITGISHDLRTPLTSIQGYIKGIQDGVADTHEKKEAYLRTAYESTEEMNILLQKLFDFSRIESGQMPFHMVKADLAEYVSVYIAQKESVTERTDVVFEILWDSCQIMPDIWMDVDQVRRILDNLFENSIKYSYSHPVIISVRIYSDDEDMVLEWQDNGPGVPEDKIDNIFDRFYRCDDARNVKGSGVGLYVVKYIIERHGGWAKAENNGGLKISLCFHGGRYNG</sequence>
<evidence type="ECO:0000256" key="10">
    <source>
        <dbReference type="ARBA" id="ARBA00022840"/>
    </source>
</evidence>
<dbReference type="InterPro" id="IPR003661">
    <property type="entry name" value="HisK_dim/P_dom"/>
</dbReference>
<dbReference type="SUPFAM" id="SSF158472">
    <property type="entry name" value="HAMP domain-like"/>
    <property type="match status" value="1"/>
</dbReference>
<dbReference type="EC" id="2.7.13.3" evidence="3"/>